<evidence type="ECO:0000256" key="11">
    <source>
        <dbReference type="SAM" id="MobiDB-lite"/>
    </source>
</evidence>
<evidence type="ECO:0000256" key="3">
    <source>
        <dbReference type="ARBA" id="ARBA00022701"/>
    </source>
</evidence>
<dbReference type="Gene3D" id="2.30.29.30">
    <property type="entry name" value="Pleckstrin-homology domain (PH domain)/Phosphotyrosine-binding domain (PTB)"/>
    <property type="match status" value="1"/>
</dbReference>
<dbReference type="CDD" id="cd01233">
    <property type="entry name" value="PH_KIFIA_KIFIB"/>
    <property type="match status" value="1"/>
</dbReference>
<evidence type="ECO:0000256" key="2">
    <source>
        <dbReference type="ARBA" id="ARBA00022490"/>
    </source>
</evidence>
<evidence type="ECO:0000256" key="1">
    <source>
        <dbReference type="ARBA" id="ARBA00004245"/>
    </source>
</evidence>
<sequence length="1565" mass="175238">MSGGGNIKVVVRCRPLNAREIARGAKGLIRMEGSQTILDPPEQTGSTSVRATEKKPMSFSFDKSYWSAGARDEPKYASQQTLYEDLGVELLDHSFEGFNTCIFALERAVSGLAVLFSSLYADTHSTDSMMGYGSDKGIIPLTTEELFRRVQARTSDEPTLSYTVEVSYIEIYNEKVRDLLNPKNKGNLKVREHPSLGPYVEDLSKCLVENYSQMMTLMDEGNKARTVASTNMNETSSRSHAVFTVTLAQKRRDPQTNITGEKVSKISLVDLAGSERQASTGATGTRLKEGANINQSLTTLGKVIAALAQGSNDHGKGKKKKEDFVPYRDSILTWLLKESLGGNSKTAMIAAISTLRYADAAKKIKTHAVVNEDPNAKLIRELKEELDMLRSRVATGGGTEEANHNPNFPPEEQIVTYQTKEGEMRTVTKLELQDQLHASEKLMESLNLTWEEKMESTQKIHVEREKALEELGISIDKDMVGVHAPQRHPSLVNLNEDPLMSECLIYQLKPGPTVAGSIEDSTAHIKLSGAHILPEHCIFSNEGGIVTVEVMPEARSFVNGKRVPPKSSIKLQNGDRVILGDFHVFRFNDPASARAQRQKLQNSVSMDNPSSAYRPDSPSSRPDAAELMDWTAARREVADIERLGDQDLDQLFDDIVKVRTQRKRPESRYDISAELESRFMTPSDTQESLDPNSNPWAGPHATSMTSNSVGTPVAQDLDKPNMEENSEADTELPIPSVVYDKRSSDSALHQEHLTRQLQTMTQEVKRIRSQAAAARALEPTTVEPANWTLKEIRLVQKVVEKWKQLRSYSVAEQILTGAADLKEANVIAKEMQRSVSYNFLIVDASATSSTSCLDKATGIVEFDDISDTVIPTLNGSVVVAKVVDRESNSVYTWDLRKFHRQLNQMKRALALKENPSYSAHFKVDGAFAEIQPPSYSLIGSAKVPLRLLANQFSYTATVPISCRYTMEAIGSCRMTFKCTPLASSGIATPDSGWTPMQSRLVVGDKLTFAITVEGVKGLSSIDYASIHAQTRLSSLVGSSIVSEDTFASLLIDLSKSSVAHLNLRRTISVIVTEEMIEYIQTSYAVIDFFAKVHINYLDRLERWDKTREMSPPNSTLGTPDRLQVKPSMRRCETDFVGSEHHDILASVEIRELASNGDYVPAEVQEDIFQLHQGLQRKIHINLTHSSGKALPWEKIHNVHSSDIRIVNKGQVSHVCKSIVEIKLQSQDLDWLPDGTSTLEASGVWDTSAHECRQLDRRTSSDQLLLVRLTFLVDVETLDEPAIFQFDMRVKIQGRDSRRSSLLSFFNSSKIFNSSVFIFTVDLSPPLARSVNDLWRLDTAKKYVKREEVLGKWKPRSVSLIQDFAEMKRSARCLADVQATKSVLDITGDIEYTHHDTVNKEEELKENERLVRKCLGLWKMEMNQRILIDLKCESPEQEAVAKKLRRMIPDLKPKLSPTVKLQPRVETITKHGAVMLLRDSQKNEWAKRYFVLRRPFLHVHEQPDKREVQIINLSSSNVTPSPDVESLLGRKWAFTIFTPTNSYIAQASSEKEMRDWLSVISTTSEL</sequence>
<feature type="region of interest" description="Disordered" evidence="11">
    <location>
        <begin position="678"/>
        <end position="712"/>
    </location>
</feature>
<accession>A0ABZ1D9G1</accession>
<dbReference type="InterPro" id="IPR000253">
    <property type="entry name" value="FHA_dom"/>
</dbReference>
<dbReference type="InterPro" id="IPR032405">
    <property type="entry name" value="Kinesin_assoc"/>
</dbReference>
<comment type="subcellular location">
    <subcellularLocation>
        <location evidence="1">Cytoplasm</location>
        <location evidence="1">Cytoskeleton</location>
    </subcellularLocation>
</comment>
<dbReference type="RefSeq" id="XP_062795457.1">
    <property type="nucleotide sequence ID" value="XM_062939406.1"/>
</dbReference>
<dbReference type="InterPro" id="IPR011993">
    <property type="entry name" value="PH-like_dom_sf"/>
</dbReference>
<feature type="compositionally biased region" description="Polar residues" evidence="11">
    <location>
        <begin position="680"/>
        <end position="695"/>
    </location>
</feature>
<dbReference type="CDD" id="cd01365">
    <property type="entry name" value="KISc_KIF1A_KIF1B"/>
    <property type="match status" value="1"/>
</dbReference>
<dbReference type="SUPFAM" id="SSF49879">
    <property type="entry name" value="SMAD/FHA domain"/>
    <property type="match status" value="1"/>
</dbReference>
<evidence type="ECO:0008006" key="16">
    <source>
        <dbReference type="Google" id="ProtNLM"/>
    </source>
</evidence>
<dbReference type="Pfam" id="PF00498">
    <property type="entry name" value="FHA"/>
    <property type="match status" value="1"/>
</dbReference>
<dbReference type="Gene3D" id="3.40.850.10">
    <property type="entry name" value="Kinesin motor domain"/>
    <property type="match status" value="1"/>
</dbReference>
<dbReference type="SMART" id="SM00129">
    <property type="entry name" value="KISc"/>
    <property type="match status" value="1"/>
</dbReference>
<keyword evidence="5" id="KW-0067">ATP-binding</keyword>
<evidence type="ECO:0000256" key="9">
    <source>
        <dbReference type="PROSITE-ProRule" id="PRU00283"/>
    </source>
</evidence>
<comment type="caution">
    <text evidence="9">Lacks conserved residue(s) required for the propagation of feature annotation.</text>
</comment>
<dbReference type="SMART" id="SM00233">
    <property type="entry name" value="PH"/>
    <property type="match status" value="1"/>
</dbReference>
<evidence type="ECO:0000313" key="14">
    <source>
        <dbReference type="EMBL" id="WRT70718.1"/>
    </source>
</evidence>
<dbReference type="Pfam" id="PF00169">
    <property type="entry name" value="PH"/>
    <property type="match status" value="1"/>
</dbReference>
<proteinExistence type="inferred from homology"/>
<evidence type="ECO:0000256" key="7">
    <source>
        <dbReference type="ARBA" id="ARBA00023175"/>
    </source>
</evidence>
<dbReference type="InterPro" id="IPR022164">
    <property type="entry name" value="Kinesin-like"/>
</dbReference>
<dbReference type="InterPro" id="IPR019821">
    <property type="entry name" value="Kinesin_motor_CS"/>
</dbReference>
<evidence type="ECO:0000256" key="4">
    <source>
        <dbReference type="ARBA" id="ARBA00022741"/>
    </source>
</evidence>
<evidence type="ECO:0000256" key="8">
    <source>
        <dbReference type="ARBA" id="ARBA00023212"/>
    </source>
</evidence>
<dbReference type="PANTHER" id="PTHR47117">
    <property type="entry name" value="STAR-RELATED LIPID TRANSFER PROTEIN 9"/>
    <property type="match status" value="1"/>
</dbReference>
<evidence type="ECO:0000256" key="10">
    <source>
        <dbReference type="SAM" id="Coils"/>
    </source>
</evidence>
<dbReference type="Pfam" id="PF16183">
    <property type="entry name" value="Kinesin_assoc"/>
    <property type="match status" value="1"/>
</dbReference>
<dbReference type="Gene3D" id="2.60.200.20">
    <property type="match status" value="1"/>
</dbReference>
<keyword evidence="4" id="KW-0547">Nucleotide-binding</keyword>
<feature type="compositionally biased region" description="Polar residues" evidence="11">
    <location>
        <begin position="598"/>
        <end position="611"/>
    </location>
</feature>
<dbReference type="InterPro" id="IPR008984">
    <property type="entry name" value="SMAD_FHA_dom_sf"/>
</dbReference>
<comment type="similarity">
    <text evidence="9">Belongs to the TRAFAC class myosin-kinesin ATPase superfamily. Kinesin family.</text>
</comment>
<gene>
    <name evidence="14" type="ORF">IL334_007716</name>
</gene>
<feature type="coiled-coil region" evidence="10">
    <location>
        <begin position="750"/>
        <end position="777"/>
    </location>
</feature>
<name>A0ABZ1D9G1_9TREE</name>
<dbReference type="InterPro" id="IPR001752">
    <property type="entry name" value="Kinesin_motor_dom"/>
</dbReference>
<dbReference type="PROSITE" id="PS50003">
    <property type="entry name" value="PH_DOMAIN"/>
    <property type="match status" value="1"/>
</dbReference>
<dbReference type="Proteomes" id="UP001329825">
    <property type="component" value="Chromosome 11"/>
</dbReference>
<dbReference type="InterPro" id="IPR001849">
    <property type="entry name" value="PH_domain"/>
</dbReference>
<keyword evidence="6 10" id="KW-0175">Coiled coil</keyword>
<evidence type="ECO:0000259" key="13">
    <source>
        <dbReference type="PROSITE" id="PS50067"/>
    </source>
</evidence>
<feature type="domain" description="PH" evidence="12">
    <location>
        <begin position="1466"/>
        <end position="1564"/>
    </location>
</feature>
<evidence type="ECO:0000259" key="12">
    <source>
        <dbReference type="PROSITE" id="PS50003"/>
    </source>
</evidence>
<dbReference type="EMBL" id="CP141891">
    <property type="protein sequence ID" value="WRT70718.1"/>
    <property type="molecule type" value="Genomic_DNA"/>
</dbReference>
<organism evidence="14 15">
    <name type="scientific">Kwoniella shivajii</name>
    <dbReference type="NCBI Taxonomy" id="564305"/>
    <lineage>
        <taxon>Eukaryota</taxon>
        <taxon>Fungi</taxon>
        <taxon>Dikarya</taxon>
        <taxon>Basidiomycota</taxon>
        <taxon>Agaricomycotina</taxon>
        <taxon>Tremellomycetes</taxon>
        <taxon>Tremellales</taxon>
        <taxon>Cryptococcaceae</taxon>
        <taxon>Kwoniella</taxon>
    </lineage>
</organism>
<keyword evidence="7" id="KW-0505">Motor protein</keyword>
<dbReference type="InterPro" id="IPR036961">
    <property type="entry name" value="Kinesin_motor_dom_sf"/>
</dbReference>
<dbReference type="PROSITE" id="PS50067">
    <property type="entry name" value="KINESIN_MOTOR_2"/>
    <property type="match status" value="1"/>
</dbReference>
<feature type="region of interest" description="Disordered" evidence="11">
    <location>
        <begin position="595"/>
        <end position="624"/>
    </location>
</feature>
<feature type="domain" description="Kinesin motor" evidence="13">
    <location>
        <begin position="6"/>
        <end position="379"/>
    </location>
</feature>
<protein>
    <recommendedName>
        <fullName evidence="16">Kinesin</fullName>
    </recommendedName>
</protein>
<keyword evidence="2" id="KW-0963">Cytoplasm</keyword>
<dbReference type="SUPFAM" id="SSF50729">
    <property type="entry name" value="PH domain-like"/>
    <property type="match status" value="1"/>
</dbReference>
<reference evidence="14 15" key="1">
    <citation type="submission" date="2024-01" db="EMBL/GenBank/DDBJ databases">
        <title>Comparative genomics of Cryptococcus and Kwoniella reveals pathogenesis evolution and contrasting modes of karyotype evolution via chromosome fusion or intercentromeric recombination.</title>
        <authorList>
            <person name="Coelho M.A."/>
            <person name="David-Palma M."/>
            <person name="Shea T."/>
            <person name="Bowers K."/>
            <person name="McGinley-Smith S."/>
            <person name="Mohammad A.W."/>
            <person name="Gnirke A."/>
            <person name="Yurkov A.M."/>
            <person name="Nowrousian M."/>
            <person name="Sun S."/>
            <person name="Cuomo C.A."/>
            <person name="Heitman J."/>
        </authorList>
    </citation>
    <scope>NUCLEOTIDE SEQUENCE [LARGE SCALE GENOMIC DNA]</scope>
    <source>
        <strain evidence="14">CBS 11374</strain>
    </source>
</reference>
<evidence type="ECO:0000313" key="15">
    <source>
        <dbReference type="Proteomes" id="UP001329825"/>
    </source>
</evidence>
<evidence type="ECO:0000256" key="6">
    <source>
        <dbReference type="ARBA" id="ARBA00023054"/>
    </source>
</evidence>
<dbReference type="Gene3D" id="6.10.250.2520">
    <property type="match status" value="1"/>
</dbReference>
<dbReference type="GeneID" id="87959846"/>
<evidence type="ECO:0000256" key="5">
    <source>
        <dbReference type="ARBA" id="ARBA00022840"/>
    </source>
</evidence>
<dbReference type="PRINTS" id="PR00380">
    <property type="entry name" value="KINESINHEAVY"/>
</dbReference>
<dbReference type="InterPro" id="IPR027417">
    <property type="entry name" value="P-loop_NTPase"/>
</dbReference>
<dbReference type="Pfam" id="PF12473">
    <property type="entry name" value="DUF3694"/>
    <property type="match status" value="1"/>
</dbReference>
<dbReference type="SUPFAM" id="SSF52540">
    <property type="entry name" value="P-loop containing nucleoside triphosphate hydrolases"/>
    <property type="match status" value="1"/>
</dbReference>
<dbReference type="PROSITE" id="PS00411">
    <property type="entry name" value="KINESIN_MOTOR_1"/>
    <property type="match status" value="1"/>
</dbReference>
<dbReference type="Pfam" id="PF00225">
    <property type="entry name" value="Kinesin"/>
    <property type="match status" value="1"/>
</dbReference>
<keyword evidence="3" id="KW-0493">Microtubule</keyword>
<keyword evidence="8" id="KW-0206">Cytoskeleton</keyword>
<dbReference type="InterPro" id="IPR049780">
    <property type="entry name" value="PH_KIFIA_KIFIB"/>
</dbReference>
<keyword evidence="15" id="KW-1185">Reference proteome</keyword>